<comment type="caution">
    <text evidence="32">The sequence shown here is derived from an EMBL/GenBank/DDBJ whole genome shotgun (WGS) entry which is preliminary data.</text>
</comment>
<dbReference type="PROSITE" id="PS51257">
    <property type="entry name" value="PROKAR_LIPOPROTEIN"/>
    <property type="match status" value="1"/>
</dbReference>
<feature type="domain" description="Glycosyl transferase family 51" evidence="30">
    <location>
        <begin position="55"/>
        <end position="229"/>
    </location>
</feature>
<evidence type="ECO:0000259" key="30">
    <source>
        <dbReference type="Pfam" id="PF00912"/>
    </source>
</evidence>
<evidence type="ECO:0000256" key="9">
    <source>
        <dbReference type="ARBA" id="ARBA00022519"/>
    </source>
</evidence>
<dbReference type="InterPro" id="IPR012338">
    <property type="entry name" value="Beta-lactam/transpept-like"/>
</dbReference>
<comment type="similarity">
    <text evidence="4">In the C-terminal section; belongs to the transpeptidase family.</text>
</comment>
<evidence type="ECO:0000256" key="20">
    <source>
        <dbReference type="ARBA" id="ARBA00023136"/>
    </source>
</evidence>
<dbReference type="PANTHER" id="PTHR32282:SF27">
    <property type="entry name" value="PENICILLIN-BINDING PROTEIN 1A"/>
    <property type="match status" value="1"/>
</dbReference>
<dbReference type="InterPro" id="IPR001264">
    <property type="entry name" value="Glyco_trans_51"/>
</dbReference>
<organism evidence="32 33">
    <name type="scientific">Alitibacter langaaensis DSM 22999</name>
    <dbReference type="NCBI Taxonomy" id="1122935"/>
    <lineage>
        <taxon>Bacteria</taxon>
        <taxon>Pseudomonadati</taxon>
        <taxon>Pseudomonadota</taxon>
        <taxon>Gammaproteobacteria</taxon>
        <taxon>Pasteurellales</taxon>
        <taxon>Pasteurellaceae</taxon>
        <taxon>Alitibacter</taxon>
    </lineage>
</organism>
<dbReference type="GO" id="GO:0008658">
    <property type="term" value="F:penicillin binding"/>
    <property type="evidence" value="ECO:0007669"/>
    <property type="project" value="InterPro"/>
</dbReference>
<evidence type="ECO:0000256" key="8">
    <source>
        <dbReference type="ARBA" id="ARBA00022475"/>
    </source>
</evidence>
<dbReference type="Gene3D" id="3.40.710.10">
    <property type="entry name" value="DD-peptidase/beta-lactamase superfamily"/>
    <property type="match status" value="3"/>
</dbReference>
<dbReference type="Gene3D" id="1.10.3810.10">
    <property type="entry name" value="Biosynthetic peptidoglycan transglycosylase-like"/>
    <property type="match status" value="1"/>
</dbReference>
<evidence type="ECO:0000256" key="6">
    <source>
        <dbReference type="ARBA" id="ARBA00012448"/>
    </source>
</evidence>
<dbReference type="GO" id="GO:0009252">
    <property type="term" value="P:peptidoglycan biosynthetic process"/>
    <property type="evidence" value="ECO:0007669"/>
    <property type="project" value="UniProtKB-UniPathway"/>
</dbReference>
<dbReference type="GO" id="GO:0009002">
    <property type="term" value="F:serine-type D-Ala-D-Ala carboxypeptidase activity"/>
    <property type="evidence" value="ECO:0007669"/>
    <property type="project" value="UniProtKB-EC"/>
</dbReference>
<keyword evidence="20" id="KW-0472">Membrane</keyword>
<keyword evidence="33" id="KW-1185">Reference proteome</keyword>
<evidence type="ECO:0000256" key="23">
    <source>
        <dbReference type="ARBA" id="ARBA00023316"/>
    </source>
</evidence>
<evidence type="ECO:0000256" key="16">
    <source>
        <dbReference type="ARBA" id="ARBA00022960"/>
    </source>
</evidence>
<dbReference type="InterPro" id="IPR031376">
    <property type="entry name" value="PCB_OB"/>
</dbReference>
<evidence type="ECO:0000256" key="2">
    <source>
        <dbReference type="ARBA" id="ARBA00004249"/>
    </source>
</evidence>
<dbReference type="GO" id="GO:0071555">
    <property type="term" value="P:cell wall organization"/>
    <property type="evidence" value="ECO:0007669"/>
    <property type="project" value="UniProtKB-KW"/>
</dbReference>
<evidence type="ECO:0000256" key="19">
    <source>
        <dbReference type="ARBA" id="ARBA00022989"/>
    </source>
</evidence>
<dbReference type="InterPro" id="IPR023346">
    <property type="entry name" value="Lysozyme-like_dom_sf"/>
</dbReference>
<dbReference type="GO" id="GO:0005886">
    <property type="term" value="C:plasma membrane"/>
    <property type="evidence" value="ECO:0007669"/>
    <property type="project" value="UniProtKB-SubCell"/>
</dbReference>
<comment type="pathway">
    <text evidence="27">Glycan biosynthesis.</text>
</comment>
<evidence type="ECO:0000256" key="13">
    <source>
        <dbReference type="ARBA" id="ARBA00022679"/>
    </source>
</evidence>
<keyword evidence="8" id="KW-1003">Cell membrane</keyword>
<evidence type="ECO:0000256" key="17">
    <source>
        <dbReference type="ARBA" id="ARBA00022968"/>
    </source>
</evidence>
<evidence type="ECO:0000259" key="31">
    <source>
        <dbReference type="Pfam" id="PF17092"/>
    </source>
</evidence>
<dbReference type="SUPFAM" id="SSF56601">
    <property type="entry name" value="beta-lactamase/transpeptidase-like"/>
    <property type="match status" value="1"/>
</dbReference>
<evidence type="ECO:0000256" key="11">
    <source>
        <dbReference type="ARBA" id="ARBA00022670"/>
    </source>
</evidence>
<dbReference type="UniPathway" id="UPA00219"/>
<keyword evidence="12" id="KW-0328">Glycosyltransferase</keyword>
<dbReference type="GO" id="GO:0030288">
    <property type="term" value="C:outer membrane-bounded periplasmic space"/>
    <property type="evidence" value="ECO:0007669"/>
    <property type="project" value="TreeGrafter"/>
</dbReference>
<dbReference type="InterPro" id="IPR050396">
    <property type="entry name" value="Glycosyltr_51/Transpeptidase"/>
</dbReference>
<dbReference type="EC" id="3.4.16.4" evidence="6"/>
<evidence type="ECO:0000256" key="14">
    <source>
        <dbReference type="ARBA" id="ARBA00022692"/>
    </source>
</evidence>
<feature type="domain" description="Penicillin-binding protein OB-like" evidence="31">
    <location>
        <begin position="317"/>
        <end position="411"/>
    </location>
</feature>
<feature type="region of interest" description="Disordered" evidence="28">
    <location>
        <begin position="619"/>
        <end position="651"/>
    </location>
</feature>
<evidence type="ECO:0000259" key="29">
    <source>
        <dbReference type="Pfam" id="PF00905"/>
    </source>
</evidence>
<keyword evidence="16" id="KW-0133">Cell shape</keyword>
<keyword evidence="9" id="KW-0997">Cell inner membrane</keyword>
<evidence type="ECO:0000256" key="7">
    <source>
        <dbReference type="ARBA" id="ARBA00018638"/>
    </source>
</evidence>
<comment type="pathway">
    <text evidence="3">Cell wall biogenesis; peptidoglycan biosynthesis.</text>
</comment>
<evidence type="ECO:0000256" key="27">
    <source>
        <dbReference type="ARBA" id="ARBA00060592"/>
    </source>
</evidence>
<dbReference type="Pfam" id="PF00905">
    <property type="entry name" value="Transpeptidase"/>
    <property type="match status" value="1"/>
</dbReference>
<evidence type="ECO:0000256" key="21">
    <source>
        <dbReference type="ARBA" id="ARBA00023251"/>
    </source>
</evidence>
<evidence type="ECO:0000256" key="4">
    <source>
        <dbReference type="ARBA" id="ARBA00007090"/>
    </source>
</evidence>
<comment type="subcellular location">
    <subcellularLocation>
        <location evidence="2">Cell inner membrane</location>
        <topology evidence="2">Single-pass type II membrane protein</topology>
    </subcellularLocation>
</comment>
<keyword evidence="11" id="KW-0645">Protease</keyword>
<evidence type="ECO:0000256" key="18">
    <source>
        <dbReference type="ARBA" id="ARBA00022984"/>
    </source>
</evidence>
<keyword evidence="13" id="KW-0808">Transferase</keyword>
<keyword evidence="10" id="KW-0121">Carboxypeptidase</keyword>
<keyword evidence="19" id="KW-1133">Transmembrane helix</keyword>
<proteinExistence type="inferred from homology"/>
<evidence type="ECO:0000256" key="15">
    <source>
        <dbReference type="ARBA" id="ARBA00022801"/>
    </source>
</evidence>
<dbReference type="Proteomes" id="UP000245909">
    <property type="component" value="Unassembled WGS sequence"/>
</dbReference>
<dbReference type="SUPFAM" id="SSF53955">
    <property type="entry name" value="Lysozyme-like"/>
    <property type="match status" value="1"/>
</dbReference>
<dbReference type="GO" id="GO:0008360">
    <property type="term" value="P:regulation of cell shape"/>
    <property type="evidence" value="ECO:0007669"/>
    <property type="project" value="UniProtKB-KW"/>
</dbReference>
<evidence type="ECO:0000256" key="22">
    <source>
        <dbReference type="ARBA" id="ARBA00023268"/>
    </source>
</evidence>
<comment type="catalytic activity">
    <reaction evidence="24">
        <text>Preferential cleavage: (Ac)2-L-Lys-D-Ala-|-D-Ala. Also transpeptidation of peptidyl-alanyl moieties that are N-acyl substituents of D-alanine.</text>
        <dbReference type="EC" id="3.4.16.4"/>
    </reaction>
</comment>
<keyword evidence="23" id="KW-0961">Cell wall biogenesis/degradation</keyword>
<name>A0A2U0TGS1_9PAST</name>
<evidence type="ECO:0000256" key="10">
    <source>
        <dbReference type="ARBA" id="ARBA00022645"/>
    </source>
</evidence>
<keyword evidence="14" id="KW-0812">Transmembrane</keyword>
<evidence type="ECO:0000256" key="26">
    <source>
        <dbReference type="ARBA" id="ARBA00049902"/>
    </source>
</evidence>
<dbReference type="EMBL" id="QENU01000001">
    <property type="protein sequence ID" value="PVX42728.1"/>
    <property type="molecule type" value="Genomic_DNA"/>
</dbReference>
<comment type="function">
    <text evidence="1">Cell wall formation. Synthesis of cross-linked peptidoglycan from the lipid intermediates. The enzyme has a penicillin-insensitive transglycosylase N-terminal domain (formation of linear glycan strands) and a penicillin-sensitive transpeptidase C-terminal domain (cross-linking of the peptide subunits).</text>
</comment>
<dbReference type="EC" id="2.4.99.28" evidence="25"/>
<dbReference type="GO" id="GO:0006508">
    <property type="term" value="P:proteolysis"/>
    <property type="evidence" value="ECO:0007669"/>
    <property type="project" value="UniProtKB-KW"/>
</dbReference>
<dbReference type="RefSeq" id="WP_116630841.1">
    <property type="nucleotide sequence ID" value="NZ_QENU01000001.1"/>
</dbReference>
<feature type="domain" description="Penicillin-binding protein transpeptidase" evidence="29">
    <location>
        <begin position="415"/>
        <end position="608"/>
    </location>
</feature>
<keyword evidence="17" id="KW-0735">Signal-anchor</keyword>
<dbReference type="Pfam" id="PF00912">
    <property type="entry name" value="Transgly"/>
    <property type="match status" value="1"/>
</dbReference>
<keyword evidence="15" id="KW-0378">Hydrolase</keyword>
<evidence type="ECO:0000256" key="12">
    <source>
        <dbReference type="ARBA" id="ARBA00022676"/>
    </source>
</evidence>
<sequence length="867" mass="94612">MKIAKLILSSLLTLVILGCVAAGLFYAHLKSDLPNVESLKTVELQQPMQIYTADGKLIGEVGEQRRIPVKLENVPKQLINAILATEDSRFYEHHGLDPIGIVRALGIAISKGGASQGASTITQQLARNFFLTPEKTIIRKAKEAVLAIEIENTLNKDEILELYLNKIYLGYRSYGVAAAAKTYFGKDLKDLTLSEMAVIAGLPKAPSTMNPLYSLKRAEERRNVVLGRMLEMNFITKAEYDAALKEPIVASYHGAQLEFRADYITEMVRQEMVKRFGEEVAYNSGYQVYTTVLSKDQAAAQKAVINNLIDYDMRHGYRGAAVLWKKGETAWDEEKIIDALHKLPYSAPFVPAAIVAMSKGGADVLLASGEKMTLNSTALRFAGKKGVHIGEQIWLRQRNNGEWILGQIPSVNSALVSLNSDNGAIEAIVGGFSFEQSKFNRATQSLVQVGSSIKPFIYAAALEKGLTLSSVLQDSPILIKKAGQKDWQPKNSPNRYDGPMRLRVGLGQSKNMIAIRAMQMAGISFTADFLQRFGFKRDQYFASEALALGAASFTPLEMARAYAVFDNGGFLIDPYIINKIVDNNGKELFVANPKIACPACDDIATVYGPTNEKVDGFQIPDSAQGLSTDNLAKTDDKTNGEEVSDAGTENADLPEFQVKSGALKEDDVSLMVKDKTAASTVEYAPRVISGELAFLIRSALNTAIYGEQGLGWKGTSWRMAQQIKRADIGGKTGTTNGSKVAWYAGFGANITTAIYVGFDDNKYVLGKGEAGATTAMPAWIAYMKEALSDIPERQLPVPANIMEKRIDYSSGLLSSDGGGKLEYFIKGTEPKRVYIQEKAVTGPGYYVPPGLKERLGKAPDGSQQELF</sequence>
<evidence type="ECO:0000313" key="33">
    <source>
        <dbReference type="Proteomes" id="UP000245909"/>
    </source>
</evidence>
<reference evidence="32 33" key="1">
    <citation type="submission" date="2018-05" db="EMBL/GenBank/DDBJ databases">
        <title>Genomic Encyclopedia of Type Strains, Phase IV (KMG-IV): sequencing the most valuable type-strain genomes for metagenomic binning, comparative biology and taxonomic classification.</title>
        <authorList>
            <person name="Goeker M."/>
        </authorList>
    </citation>
    <scope>NUCLEOTIDE SEQUENCE [LARGE SCALE GENOMIC DNA]</scope>
    <source>
        <strain evidence="32 33">DSM 22999</strain>
    </source>
</reference>
<dbReference type="InterPro" id="IPR001460">
    <property type="entry name" value="PCN-bd_Tpept"/>
</dbReference>
<evidence type="ECO:0000256" key="28">
    <source>
        <dbReference type="SAM" id="MobiDB-lite"/>
    </source>
</evidence>
<evidence type="ECO:0000256" key="3">
    <source>
        <dbReference type="ARBA" id="ARBA00004752"/>
    </source>
</evidence>
<keyword evidence="22" id="KW-0511">Multifunctional enzyme</keyword>
<gene>
    <name evidence="32" type="ORF">C8D76_10155</name>
</gene>
<dbReference type="GO" id="GO:0046677">
    <property type="term" value="P:response to antibiotic"/>
    <property type="evidence" value="ECO:0007669"/>
    <property type="project" value="UniProtKB-KW"/>
</dbReference>
<evidence type="ECO:0000256" key="1">
    <source>
        <dbReference type="ARBA" id="ARBA00002624"/>
    </source>
</evidence>
<evidence type="ECO:0000256" key="24">
    <source>
        <dbReference type="ARBA" id="ARBA00034000"/>
    </source>
</evidence>
<comment type="similarity">
    <text evidence="5">In the N-terminal section; belongs to the glycosyltransferase 51 family.</text>
</comment>
<comment type="catalytic activity">
    <reaction evidence="26">
        <text>[GlcNAc-(1-&gt;4)-Mur2Ac(oyl-L-Ala-gamma-D-Glu-L-Lys-D-Ala-D-Ala)](n)-di-trans,octa-cis-undecaprenyl diphosphate + beta-D-GlcNAc-(1-&gt;4)-Mur2Ac(oyl-L-Ala-gamma-D-Glu-L-Lys-D-Ala-D-Ala)-di-trans,octa-cis-undecaprenyl diphosphate = [GlcNAc-(1-&gt;4)-Mur2Ac(oyl-L-Ala-gamma-D-Glu-L-Lys-D-Ala-D-Ala)](n+1)-di-trans,octa-cis-undecaprenyl diphosphate + di-trans,octa-cis-undecaprenyl diphosphate + H(+)</text>
        <dbReference type="Rhea" id="RHEA:23708"/>
        <dbReference type="Rhea" id="RHEA-COMP:9602"/>
        <dbReference type="Rhea" id="RHEA-COMP:9603"/>
        <dbReference type="ChEBI" id="CHEBI:15378"/>
        <dbReference type="ChEBI" id="CHEBI:58405"/>
        <dbReference type="ChEBI" id="CHEBI:60033"/>
        <dbReference type="ChEBI" id="CHEBI:78435"/>
        <dbReference type="EC" id="2.4.99.28"/>
    </reaction>
</comment>
<dbReference type="AlphaFoldDB" id="A0A2U0TGS1"/>
<protein>
    <recommendedName>
        <fullName evidence="7">Penicillin-binding protein 1A</fullName>
        <ecNumber evidence="25">2.4.99.28</ecNumber>
        <ecNumber evidence="6">3.4.16.4</ecNumber>
    </recommendedName>
</protein>
<dbReference type="OrthoDB" id="9766909at2"/>
<dbReference type="InterPro" id="IPR036950">
    <property type="entry name" value="PBP_transglycosylase"/>
</dbReference>
<dbReference type="FunFam" id="1.10.3810.10:FF:000003">
    <property type="entry name" value="Penicillin-binding protein 1a"/>
    <property type="match status" value="1"/>
</dbReference>
<dbReference type="Pfam" id="PF17092">
    <property type="entry name" value="PCB_OB"/>
    <property type="match status" value="1"/>
</dbReference>
<evidence type="ECO:0000256" key="5">
    <source>
        <dbReference type="ARBA" id="ARBA00007739"/>
    </source>
</evidence>
<evidence type="ECO:0000256" key="25">
    <source>
        <dbReference type="ARBA" id="ARBA00044770"/>
    </source>
</evidence>
<keyword evidence="21" id="KW-0046">Antibiotic resistance</keyword>
<accession>A0A2U0TGS1</accession>
<evidence type="ECO:0000313" key="32">
    <source>
        <dbReference type="EMBL" id="PVX42728.1"/>
    </source>
</evidence>
<keyword evidence="18" id="KW-0573">Peptidoglycan synthesis</keyword>
<dbReference type="PANTHER" id="PTHR32282">
    <property type="entry name" value="BINDING PROTEIN TRANSPEPTIDASE, PUTATIVE-RELATED"/>
    <property type="match status" value="1"/>
</dbReference>
<dbReference type="GO" id="GO:0008955">
    <property type="term" value="F:peptidoglycan glycosyltransferase activity"/>
    <property type="evidence" value="ECO:0007669"/>
    <property type="project" value="UniProtKB-EC"/>
</dbReference>